<evidence type="ECO:0000256" key="1">
    <source>
        <dbReference type="SAM" id="Coils"/>
    </source>
</evidence>
<keyword evidence="4" id="KW-1185">Reference proteome</keyword>
<gene>
    <name evidence="3" type="ORF">TRV_00400</name>
</gene>
<dbReference type="EMBL" id="ACYE01000020">
    <property type="protein sequence ID" value="EFE44849.1"/>
    <property type="molecule type" value="Genomic_DNA"/>
</dbReference>
<dbReference type="Proteomes" id="UP000008383">
    <property type="component" value="Unassembled WGS sequence"/>
</dbReference>
<proteinExistence type="predicted"/>
<feature type="region of interest" description="Disordered" evidence="2">
    <location>
        <begin position="1"/>
        <end position="28"/>
    </location>
</feature>
<comment type="caution">
    <text evidence="3">The sequence shown here is derived from an EMBL/GenBank/DDBJ whole genome shotgun (WGS) entry which is preliminary data.</text>
</comment>
<sequence>MSSQGRQPSSLAPVIQSKQSPKNPNVSSPASLLWAHQLHREQNALSTQILELESSLKSSIAVINDSVLAKLDAFTGQINHLRTEIEQLRRDRAAEAEKVVRSVEDRLSEKLGIIDERLSTAFARDYEMTSEMVREEIGRLRDEIVEAFKVAVAESRQQQQQQQVDILQPRQRSLSPVLQEEACLNPETEQSTLVEPNPLPQRETQPVIVWQDDVQPLSTLPCTSIEKPLVQPRNAVNIDIDTRGTDRLVHTGNDTHPDPPELIMQGPILLSDFLELGPAYITLGYDESQVAMALWKGLNDPLLRRLVAKEMPEKYDRWTCTKFGEVVRRLDRHKDGIDKEAEMIAVKPTEGRKKKRRRVISVVWPTDEESG</sequence>
<protein>
    <submittedName>
        <fullName evidence="3">Uncharacterized protein</fullName>
    </submittedName>
</protein>
<dbReference type="GeneID" id="9581696"/>
<dbReference type="RefSeq" id="XP_003025460.1">
    <property type="nucleotide sequence ID" value="XM_003025414.1"/>
</dbReference>
<dbReference type="OrthoDB" id="4225570at2759"/>
<feature type="coiled-coil region" evidence="1">
    <location>
        <begin position="71"/>
        <end position="98"/>
    </location>
</feature>
<reference evidence="4" key="1">
    <citation type="journal article" date="2011" name="Genome Biol.">
        <title>Comparative and functional genomics provide insights into the pathogenicity of dermatophytic fungi.</title>
        <authorList>
            <person name="Burmester A."/>
            <person name="Shelest E."/>
            <person name="Gloeckner G."/>
            <person name="Heddergott C."/>
            <person name="Schindler S."/>
            <person name="Staib P."/>
            <person name="Heidel A."/>
            <person name="Felder M."/>
            <person name="Petzold A."/>
            <person name="Szafranski K."/>
            <person name="Feuermann M."/>
            <person name="Pedruzzi I."/>
            <person name="Priebe S."/>
            <person name="Groth M."/>
            <person name="Winkler R."/>
            <person name="Li W."/>
            <person name="Kniemeyer O."/>
            <person name="Schroeckh V."/>
            <person name="Hertweck C."/>
            <person name="Hube B."/>
            <person name="White T.C."/>
            <person name="Platzer M."/>
            <person name="Guthke R."/>
            <person name="Heitman J."/>
            <person name="Woestemeyer J."/>
            <person name="Zipfel P.F."/>
            <person name="Monod M."/>
            <person name="Brakhage A.A."/>
        </authorList>
    </citation>
    <scope>NUCLEOTIDE SEQUENCE [LARGE SCALE GENOMIC DNA]</scope>
    <source>
        <strain evidence="4">HKI 0517</strain>
    </source>
</reference>
<evidence type="ECO:0000256" key="2">
    <source>
        <dbReference type="SAM" id="MobiDB-lite"/>
    </source>
</evidence>
<name>D4D006_TRIVH</name>
<accession>D4D006</accession>
<evidence type="ECO:0000313" key="3">
    <source>
        <dbReference type="EMBL" id="EFE44849.1"/>
    </source>
</evidence>
<keyword evidence="1" id="KW-0175">Coiled coil</keyword>
<dbReference type="AlphaFoldDB" id="D4D006"/>
<dbReference type="KEGG" id="tve:TRV_00400"/>
<dbReference type="HOGENOM" id="CLU_040686_0_0_1"/>
<evidence type="ECO:0000313" key="4">
    <source>
        <dbReference type="Proteomes" id="UP000008383"/>
    </source>
</evidence>
<organism evidence="3 4">
    <name type="scientific">Trichophyton verrucosum (strain HKI 0517)</name>
    <dbReference type="NCBI Taxonomy" id="663202"/>
    <lineage>
        <taxon>Eukaryota</taxon>
        <taxon>Fungi</taxon>
        <taxon>Dikarya</taxon>
        <taxon>Ascomycota</taxon>
        <taxon>Pezizomycotina</taxon>
        <taxon>Eurotiomycetes</taxon>
        <taxon>Eurotiomycetidae</taxon>
        <taxon>Onygenales</taxon>
        <taxon>Arthrodermataceae</taxon>
        <taxon>Trichophyton</taxon>
    </lineage>
</organism>